<feature type="coiled-coil region" evidence="2">
    <location>
        <begin position="312"/>
        <end position="339"/>
    </location>
</feature>
<dbReference type="Proteomes" id="UP000516314">
    <property type="component" value="Chromosome 4"/>
</dbReference>
<evidence type="ECO:0000259" key="5">
    <source>
        <dbReference type="Pfam" id="PF14372"/>
    </source>
</evidence>
<dbReference type="InterPro" id="IPR012337">
    <property type="entry name" value="RNaseH-like_sf"/>
</dbReference>
<dbReference type="InterPro" id="IPR008906">
    <property type="entry name" value="HATC_C_dom"/>
</dbReference>
<evidence type="ECO:0000259" key="4">
    <source>
        <dbReference type="Pfam" id="PF05699"/>
    </source>
</evidence>
<feature type="compositionally biased region" description="Polar residues" evidence="3">
    <location>
        <begin position="449"/>
        <end position="460"/>
    </location>
</feature>
<organism evidence="6 7">
    <name type="scientific">Arabidopsis thaliana</name>
    <name type="common">Mouse-ear cress</name>
    <dbReference type="NCBI Taxonomy" id="3702"/>
    <lineage>
        <taxon>Eukaryota</taxon>
        <taxon>Viridiplantae</taxon>
        <taxon>Streptophyta</taxon>
        <taxon>Embryophyta</taxon>
        <taxon>Tracheophyta</taxon>
        <taxon>Spermatophyta</taxon>
        <taxon>Magnoliopsida</taxon>
        <taxon>eudicotyledons</taxon>
        <taxon>Gunneridae</taxon>
        <taxon>Pentapetalae</taxon>
        <taxon>rosids</taxon>
        <taxon>malvids</taxon>
        <taxon>Brassicales</taxon>
        <taxon>Brassicaceae</taxon>
        <taxon>Camelineae</taxon>
        <taxon>Arabidopsis</taxon>
    </lineage>
</organism>
<dbReference type="InterPro" id="IPR025525">
    <property type="entry name" value="hAT-like_transposase_RNase-H"/>
</dbReference>
<dbReference type="Pfam" id="PF14372">
    <property type="entry name" value="hAT-like_RNase-H"/>
    <property type="match status" value="1"/>
</dbReference>
<keyword evidence="1" id="KW-0238">DNA-binding</keyword>
<proteinExistence type="predicted"/>
<reference evidence="6 7" key="1">
    <citation type="submission" date="2020-09" db="EMBL/GenBank/DDBJ databases">
        <authorList>
            <person name="Ashkenazy H."/>
        </authorList>
    </citation>
    <scope>NUCLEOTIDE SEQUENCE [LARGE SCALE GENOMIC DNA]</scope>
    <source>
        <strain evidence="7">cv. Cdm-0</strain>
    </source>
</reference>
<feature type="compositionally biased region" description="Polar residues" evidence="3">
    <location>
        <begin position="478"/>
        <end position="488"/>
    </location>
</feature>
<sequence>MNLAAKEKEMVLLQENLRQRREVLVVLLGRGYGIILQLKFQKMFSIKLLMKCLSWVNCHLCGLKAWLGGIFALGLIFTNLSLGGQPVERLWRWVAPTTGASYMVITTNLIDGNWRLRKLIIGFKHVSHHKGKTICNVLLKCLAEWGIRKLFTITVDNATANTNAFEIVRDGLHELDASVAAVHNGVQHVREKVHGNKRKGPPSSDDWDELARLVKFVVVLYNSTLVASASSTVSSYKCDNEIVTIERNLIALSKKPDEKLRKKAKAMRDKYDKYWGGLKKINKMLIIASVFDPRNKMKFASLCFEALYGKEIDATKELLKLVNAVLEELFEEYNNAQTKERLNRMILDMKEGIFYTKRWWNTSSELELCLKEKVKVVKSNPLGIPFDVLGWWRTNSSKYPVLSAIARDLLAMQVSSVASESAFSNRIVTTHELLSDIEIQDKLQRGVTPGNTSQAGCDNTSRPRETPRINDTRLGCCSKNTLEPSLSTPRDRLGSAWKAQPSVRAQDC</sequence>
<dbReference type="InterPro" id="IPR052035">
    <property type="entry name" value="ZnF_BED_domain_contain"/>
</dbReference>
<dbReference type="PANTHER" id="PTHR46481">
    <property type="entry name" value="ZINC FINGER BED DOMAIN-CONTAINING PROTEIN 4"/>
    <property type="match status" value="1"/>
</dbReference>
<dbReference type="GO" id="GO:0003677">
    <property type="term" value="F:DNA binding"/>
    <property type="evidence" value="ECO:0007669"/>
    <property type="project" value="UniProtKB-KW"/>
</dbReference>
<evidence type="ECO:0000256" key="2">
    <source>
        <dbReference type="SAM" id="Coils"/>
    </source>
</evidence>
<dbReference type="EMBL" id="LR881469">
    <property type="protein sequence ID" value="CAD5327220.1"/>
    <property type="molecule type" value="Genomic_DNA"/>
</dbReference>
<dbReference type="SUPFAM" id="SSF53098">
    <property type="entry name" value="Ribonuclease H-like"/>
    <property type="match status" value="1"/>
</dbReference>
<protein>
    <submittedName>
        <fullName evidence="6">(thale cress) hypothetical protein</fullName>
    </submittedName>
</protein>
<evidence type="ECO:0000313" key="6">
    <source>
        <dbReference type="EMBL" id="CAD5327220.1"/>
    </source>
</evidence>
<evidence type="ECO:0000256" key="3">
    <source>
        <dbReference type="SAM" id="MobiDB-lite"/>
    </source>
</evidence>
<feature type="domain" description="HAT C-terminal dimerisation" evidence="4">
    <location>
        <begin position="366"/>
        <end position="426"/>
    </location>
</feature>
<keyword evidence="2" id="KW-0175">Coiled coil</keyword>
<feature type="compositionally biased region" description="Basic and acidic residues" evidence="3">
    <location>
        <begin position="461"/>
        <end position="471"/>
    </location>
</feature>
<accession>A0A7G2EYR9</accession>
<feature type="region of interest" description="Disordered" evidence="3">
    <location>
        <begin position="445"/>
        <end position="508"/>
    </location>
</feature>
<gene>
    <name evidence="6" type="ORF">AT9943_LOCUS14929</name>
</gene>
<dbReference type="PANTHER" id="PTHR46481:SF2">
    <property type="entry name" value="BED-TYPE DOMAIN-CONTAINING PROTEIN"/>
    <property type="match status" value="1"/>
</dbReference>
<evidence type="ECO:0000313" key="7">
    <source>
        <dbReference type="Proteomes" id="UP000516314"/>
    </source>
</evidence>
<dbReference type="AlphaFoldDB" id="A0A7G2EYR9"/>
<feature type="domain" description="hAT-like transposase RNase-H fold" evidence="5">
    <location>
        <begin position="240"/>
        <end position="333"/>
    </location>
</feature>
<dbReference type="Pfam" id="PF05699">
    <property type="entry name" value="Dimer_Tnp_hAT"/>
    <property type="match status" value="1"/>
</dbReference>
<name>A0A7G2EYR9_ARATH</name>
<evidence type="ECO:0000256" key="1">
    <source>
        <dbReference type="ARBA" id="ARBA00023125"/>
    </source>
</evidence>
<dbReference type="GO" id="GO:0046983">
    <property type="term" value="F:protein dimerization activity"/>
    <property type="evidence" value="ECO:0007669"/>
    <property type="project" value="InterPro"/>
</dbReference>